<dbReference type="InterPro" id="IPR002145">
    <property type="entry name" value="CopG"/>
</dbReference>
<dbReference type="KEGG" id="nhl:Nhal_0171"/>
<dbReference type="SUPFAM" id="SSF47598">
    <property type="entry name" value="Ribbon-helix-helix"/>
    <property type="match status" value="1"/>
</dbReference>
<dbReference type="GO" id="GO:0006355">
    <property type="term" value="P:regulation of DNA-templated transcription"/>
    <property type="evidence" value="ECO:0007669"/>
    <property type="project" value="InterPro"/>
</dbReference>
<evidence type="ECO:0000259" key="1">
    <source>
        <dbReference type="Pfam" id="PF01402"/>
    </source>
</evidence>
<dbReference type="HOGENOM" id="CLU_184318_0_0_6"/>
<dbReference type="AlphaFoldDB" id="D5C4V8"/>
<protein>
    <submittedName>
        <fullName evidence="2">CopG domain protein DNA-binding domain protein</fullName>
    </submittedName>
</protein>
<dbReference type="OrthoDB" id="9806368at2"/>
<accession>D5C4V8</accession>
<evidence type="ECO:0000313" key="2">
    <source>
        <dbReference type="EMBL" id="ADE13381.1"/>
    </source>
</evidence>
<sequence length="82" mass="9820">MVRTQIYLTEIEQQALRVLARRTGRTQSELIREAIDRFIAQAEQTDRRLLLQQARGLWQNRTDLPDFAALRREFDRSTLEFE</sequence>
<gene>
    <name evidence="2" type="ordered locus">Nhal_0171</name>
</gene>
<dbReference type="eggNOG" id="ENOG50333US">
    <property type="taxonomic scope" value="Bacteria"/>
</dbReference>
<dbReference type="Pfam" id="PF01402">
    <property type="entry name" value="RHH_1"/>
    <property type="match status" value="1"/>
</dbReference>
<reference evidence="3" key="1">
    <citation type="submission" date="2010-04" db="EMBL/GenBank/DDBJ databases">
        <title>Complete genome sequence of Nitrosococcus halophilus Nc4, a salt-adapted, aerobic obligate ammonia-oxidizing sulfur purple bacterium.</title>
        <authorList>
            <consortium name="US DOE Joint Genome Institute"/>
            <person name="Campbell M.A."/>
            <person name="Malfatti S.A."/>
            <person name="Chain P.S.G."/>
            <person name="Heidelberg J.F."/>
            <person name="Ward B.B."/>
            <person name="Klotz M.G."/>
        </authorList>
    </citation>
    <scope>NUCLEOTIDE SEQUENCE [LARGE SCALE GENOMIC DNA]</scope>
    <source>
        <strain evidence="3">Nc4</strain>
    </source>
</reference>
<dbReference type="InterPro" id="IPR010985">
    <property type="entry name" value="Ribbon_hlx_hlx"/>
</dbReference>
<dbReference type="EMBL" id="CP001798">
    <property type="protein sequence ID" value="ADE13381.1"/>
    <property type="molecule type" value="Genomic_DNA"/>
</dbReference>
<keyword evidence="2" id="KW-0238">DNA-binding</keyword>
<keyword evidence="3" id="KW-1185">Reference proteome</keyword>
<organism evidence="2 3">
    <name type="scientific">Nitrosococcus halophilus (strain Nc4)</name>
    <dbReference type="NCBI Taxonomy" id="472759"/>
    <lineage>
        <taxon>Bacteria</taxon>
        <taxon>Pseudomonadati</taxon>
        <taxon>Pseudomonadota</taxon>
        <taxon>Gammaproteobacteria</taxon>
        <taxon>Chromatiales</taxon>
        <taxon>Chromatiaceae</taxon>
        <taxon>Nitrosococcus</taxon>
    </lineage>
</organism>
<proteinExistence type="predicted"/>
<feature type="domain" description="Ribbon-helix-helix protein CopG" evidence="1">
    <location>
        <begin position="2"/>
        <end position="41"/>
    </location>
</feature>
<dbReference type="STRING" id="472759.Nhal_0171"/>
<dbReference type="Proteomes" id="UP000001844">
    <property type="component" value="Chromosome"/>
</dbReference>
<dbReference type="CDD" id="cd21631">
    <property type="entry name" value="RHH_CopG_NikR-like"/>
    <property type="match status" value="1"/>
</dbReference>
<evidence type="ECO:0000313" key="3">
    <source>
        <dbReference type="Proteomes" id="UP000001844"/>
    </source>
</evidence>
<name>D5C4V8_NITHN</name>
<dbReference type="RefSeq" id="WP_013031277.1">
    <property type="nucleotide sequence ID" value="NC_013960.1"/>
</dbReference>
<dbReference type="GO" id="GO:0003677">
    <property type="term" value="F:DNA binding"/>
    <property type="evidence" value="ECO:0007669"/>
    <property type="project" value="UniProtKB-KW"/>
</dbReference>